<dbReference type="Proteomes" id="UP001430804">
    <property type="component" value="Unassembled WGS sequence"/>
</dbReference>
<keyword evidence="3" id="KW-0804">Transcription</keyword>
<dbReference type="CDD" id="cd00093">
    <property type="entry name" value="HTH_XRE"/>
    <property type="match status" value="1"/>
</dbReference>
<dbReference type="PANTHER" id="PTHR40661:SF3">
    <property type="entry name" value="FELS-1 PROPHAGE TRANSCRIPTIONAL REGULATOR"/>
    <property type="match status" value="1"/>
</dbReference>
<dbReference type="EMBL" id="JAHWQX010000002">
    <property type="protein sequence ID" value="MBW3096843.1"/>
    <property type="molecule type" value="Genomic_DNA"/>
</dbReference>
<keyword evidence="6" id="KW-1185">Reference proteome</keyword>
<keyword evidence="1" id="KW-0805">Transcription regulation</keyword>
<keyword evidence="2" id="KW-0238">DNA-binding</keyword>
<gene>
    <name evidence="5" type="ORF">KY465_06085</name>
</gene>
<dbReference type="InterPro" id="IPR039418">
    <property type="entry name" value="LexA-like"/>
</dbReference>
<evidence type="ECO:0000313" key="5">
    <source>
        <dbReference type="EMBL" id="MBW3096843.1"/>
    </source>
</evidence>
<dbReference type="CDD" id="cd06529">
    <property type="entry name" value="S24_LexA-like"/>
    <property type="match status" value="1"/>
</dbReference>
<dbReference type="InterPro" id="IPR001387">
    <property type="entry name" value="Cro/C1-type_HTH"/>
</dbReference>
<feature type="domain" description="Peptidase S24/S26A/S26B/S26C" evidence="4">
    <location>
        <begin position="174"/>
        <end position="265"/>
    </location>
</feature>
<evidence type="ECO:0000256" key="2">
    <source>
        <dbReference type="ARBA" id="ARBA00023125"/>
    </source>
</evidence>
<accession>A0ABS6WMG3</accession>
<comment type="caution">
    <text evidence="5">The sequence shown here is derived from an EMBL/GenBank/DDBJ whole genome shotgun (WGS) entry which is preliminary data.</text>
</comment>
<dbReference type="InterPro" id="IPR015927">
    <property type="entry name" value="Peptidase_S24_S26A/B/C"/>
</dbReference>
<evidence type="ECO:0000256" key="3">
    <source>
        <dbReference type="ARBA" id="ARBA00023163"/>
    </source>
</evidence>
<evidence type="ECO:0000259" key="4">
    <source>
        <dbReference type="Pfam" id="PF00717"/>
    </source>
</evidence>
<organism evidence="5 6">
    <name type="scientific">Pseudohoeflea coraliihabitans</name>
    <dbReference type="NCBI Taxonomy" id="2860393"/>
    <lineage>
        <taxon>Bacteria</taxon>
        <taxon>Pseudomonadati</taxon>
        <taxon>Pseudomonadota</taxon>
        <taxon>Alphaproteobacteria</taxon>
        <taxon>Hyphomicrobiales</taxon>
        <taxon>Rhizobiaceae</taxon>
        <taxon>Pseudohoeflea</taxon>
    </lineage>
</organism>
<evidence type="ECO:0000256" key="1">
    <source>
        <dbReference type="ARBA" id="ARBA00023015"/>
    </source>
</evidence>
<evidence type="ECO:0000313" key="6">
    <source>
        <dbReference type="Proteomes" id="UP001430804"/>
    </source>
</evidence>
<sequence length="271" mass="29255">MKTSQIPMRLKSLMQRAEMTMDQLAKSMGYKGASSIQRYLTEGEYKKDTINPDFAKRLEKALSGKGAPVISKSEIWELTGISGGLIDSFDPDDADTSSPDDWNETGVGVIDGRLSYKPEVSGGMPEISASAGMGLGRIEDDRPARLVTNGIASGHVVMGEWLIPPDYIRNALGAAPSQVVVMPVIGASMAPMLESNDRVLVDISQNVWVGDAVYIIDDGDSVLRAKTVRKVTASDPPAFKIISEAAPHDIETLTADRFRIVGRVVGRFSKL</sequence>
<dbReference type="PANTHER" id="PTHR40661">
    <property type="match status" value="1"/>
</dbReference>
<dbReference type="Pfam" id="PF00717">
    <property type="entry name" value="Peptidase_S24"/>
    <property type="match status" value="1"/>
</dbReference>
<protein>
    <submittedName>
        <fullName evidence="5">LexA family transcriptional regulator</fullName>
    </submittedName>
</protein>
<name>A0ABS6WMG3_9HYPH</name>
<dbReference type="RefSeq" id="WP_219200811.1">
    <property type="nucleotide sequence ID" value="NZ_JAHWQX010000002.1"/>
</dbReference>
<proteinExistence type="predicted"/>
<reference evidence="5" key="1">
    <citation type="submission" date="2021-07" db="EMBL/GenBank/DDBJ databases">
        <title>Pseudohoeflea marina sp. nov. a polyhydroxyalcanoate-producing bacterium.</title>
        <authorList>
            <person name="Zheng W."/>
            <person name="Yu S."/>
            <person name="Huang Y."/>
        </authorList>
    </citation>
    <scope>NUCLEOTIDE SEQUENCE</scope>
    <source>
        <strain evidence="5">DP4N28-3</strain>
    </source>
</reference>